<keyword evidence="9" id="KW-1185">Reference proteome</keyword>
<dbReference type="Proteomes" id="UP001215712">
    <property type="component" value="Unassembled WGS sequence"/>
</dbReference>
<keyword evidence="5" id="KW-0067">ATP-binding</keyword>
<dbReference type="EMBL" id="JAQJAN010000011">
    <property type="protein sequence ID" value="KAJ5719443.1"/>
    <property type="molecule type" value="Genomic_DNA"/>
</dbReference>
<dbReference type="InterPro" id="IPR014729">
    <property type="entry name" value="Rossmann-like_a/b/a_fold"/>
</dbReference>
<dbReference type="InterPro" id="IPR012795">
    <property type="entry name" value="tRNA_Ile_lys_synt_N"/>
</dbReference>
<reference evidence="8" key="1">
    <citation type="journal article" date="2023" name="IMA Fungus">
        <title>Comparative genomic study of the Penicillium genus elucidates a diverse pangenome and 15 lateral gene transfer events.</title>
        <authorList>
            <person name="Petersen C."/>
            <person name="Sorensen T."/>
            <person name="Nielsen M.R."/>
            <person name="Sondergaard T.E."/>
            <person name="Sorensen J.L."/>
            <person name="Fitzpatrick D.A."/>
            <person name="Frisvad J.C."/>
            <person name="Nielsen K.L."/>
        </authorList>
    </citation>
    <scope>NUCLEOTIDE SEQUENCE</scope>
    <source>
        <strain evidence="8">IBT 17514</strain>
    </source>
</reference>
<proteinExistence type="inferred from homology"/>
<reference evidence="8" key="2">
    <citation type="submission" date="2023-01" db="EMBL/GenBank/DDBJ databases">
        <authorList>
            <person name="Petersen C."/>
        </authorList>
    </citation>
    <scope>NUCLEOTIDE SEQUENCE</scope>
    <source>
        <strain evidence="8">IBT 17514</strain>
    </source>
</reference>
<dbReference type="PANTHER" id="PTHR43033:SF1">
    <property type="entry name" value="TRNA(ILE)-LYSIDINE SYNTHASE-RELATED"/>
    <property type="match status" value="1"/>
</dbReference>
<dbReference type="AlphaFoldDB" id="A0AAD6HJ98"/>
<dbReference type="EC" id="6.3.4.19" evidence="1"/>
<evidence type="ECO:0000256" key="1">
    <source>
        <dbReference type="ARBA" id="ARBA00013267"/>
    </source>
</evidence>
<keyword evidence="4" id="KW-0547">Nucleotide-binding</keyword>
<dbReference type="Gene3D" id="3.40.50.620">
    <property type="entry name" value="HUPs"/>
    <property type="match status" value="1"/>
</dbReference>
<dbReference type="HAMAP" id="MF_01161">
    <property type="entry name" value="tRNA_Ile_lys_synt"/>
    <property type="match status" value="1"/>
</dbReference>
<sequence>MAAKNAISVSQFAEHFRLAWSGVRGVVPHGHQGLIEDVAHLPRRVGLAVSGGADSMALAYLCRQLEKTPIGGPISVTAFVVDHRARAESTAEAKTVKSWLSALGIDTQILELDWSQISGSQDQSTKSNAALSMPTAFETHARRLRFQALGKACRKNDIQALLLGHHRDDSIETTIWRLATGARRAGLGGIQSVARIPECHGIFGVSESGKSLQFTDPNNNNSKRKTDKSIYSSKESFATGGVFVCRPLLSCSKARLLATCHENNIPYVSDPTNFDPTLTPRNAVRSLIASNSLPLALQGSRILALIRSSRDLLQVSSSLSDQLLSSRCRILNMNLRTGTLTIQFSDVPSWMDPLAAHNSPERVRQIQALTLRRITELVSPFPQNHFSLRSFEPFVSRIFGSTEQAPPHGNVGAPKPFTLGGVMFSYVASGDNQTKSGKSTWRLTRQPFMKNRAPTTSFDLPFPTEKKISGRKPSYTHWALWDDRYWIRFSLALNNKQKKHRSTLSEDGFQGSGLALQIRSLQQSDFQELDKDKVTAIRLANLRKLLSSEAPGPARFTIPVLTHTGLIDNPLEKGKLLALPTLDCPLHGPHLKDTNTMEIVVEGTSWILRWAWMFKMIDTDALRLMGRPVEA</sequence>
<comment type="caution">
    <text evidence="8">The sequence shown here is derived from an EMBL/GenBank/DDBJ whole genome shotgun (WGS) entry which is preliminary data.</text>
</comment>
<evidence type="ECO:0000256" key="4">
    <source>
        <dbReference type="ARBA" id="ARBA00022741"/>
    </source>
</evidence>
<dbReference type="SUPFAM" id="SSF52402">
    <property type="entry name" value="Adenine nucleotide alpha hydrolases-like"/>
    <property type="match status" value="1"/>
</dbReference>
<evidence type="ECO:0000313" key="8">
    <source>
        <dbReference type="EMBL" id="KAJ5719443.1"/>
    </source>
</evidence>
<feature type="domain" description="tRNA(Ile)-lysidine/2-thiocytidine synthase N-terminal" evidence="7">
    <location>
        <begin position="45"/>
        <end position="286"/>
    </location>
</feature>
<keyword evidence="3" id="KW-0819">tRNA processing</keyword>
<dbReference type="InterPro" id="IPR011063">
    <property type="entry name" value="TilS/TtcA_N"/>
</dbReference>
<dbReference type="PANTHER" id="PTHR43033">
    <property type="entry name" value="TRNA(ILE)-LYSIDINE SYNTHASE-RELATED"/>
    <property type="match status" value="1"/>
</dbReference>
<accession>A0AAD6HJ98</accession>
<organism evidence="8 9">
    <name type="scientific">Penicillium malachiteum</name>
    <dbReference type="NCBI Taxonomy" id="1324776"/>
    <lineage>
        <taxon>Eukaryota</taxon>
        <taxon>Fungi</taxon>
        <taxon>Dikarya</taxon>
        <taxon>Ascomycota</taxon>
        <taxon>Pezizomycotina</taxon>
        <taxon>Eurotiomycetes</taxon>
        <taxon>Eurotiomycetidae</taxon>
        <taxon>Eurotiales</taxon>
        <taxon>Aspergillaceae</taxon>
        <taxon>Penicillium</taxon>
    </lineage>
</organism>
<evidence type="ECO:0000256" key="5">
    <source>
        <dbReference type="ARBA" id="ARBA00022840"/>
    </source>
</evidence>
<dbReference type="NCBIfam" id="TIGR02432">
    <property type="entry name" value="lysidine_TilS_N"/>
    <property type="match status" value="1"/>
</dbReference>
<gene>
    <name evidence="8" type="ORF">N7493_007898</name>
</gene>
<name>A0AAD6HJ98_9EURO</name>
<evidence type="ECO:0000313" key="9">
    <source>
        <dbReference type="Proteomes" id="UP001215712"/>
    </source>
</evidence>
<evidence type="ECO:0000256" key="6">
    <source>
        <dbReference type="ARBA" id="ARBA00048539"/>
    </source>
</evidence>
<dbReference type="GO" id="GO:0005524">
    <property type="term" value="F:ATP binding"/>
    <property type="evidence" value="ECO:0007669"/>
    <property type="project" value="UniProtKB-KW"/>
</dbReference>
<evidence type="ECO:0000256" key="2">
    <source>
        <dbReference type="ARBA" id="ARBA00022598"/>
    </source>
</evidence>
<dbReference type="InterPro" id="IPR012094">
    <property type="entry name" value="tRNA_Ile_lys_synt"/>
</dbReference>
<comment type="catalytic activity">
    <reaction evidence="6">
        <text>cytidine(34) in tRNA(Ile2) + L-lysine + ATP = lysidine(34) in tRNA(Ile2) + AMP + diphosphate + H(+)</text>
        <dbReference type="Rhea" id="RHEA:43744"/>
        <dbReference type="Rhea" id="RHEA-COMP:10625"/>
        <dbReference type="Rhea" id="RHEA-COMP:10670"/>
        <dbReference type="ChEBI" id="CHEBI:15378"/>
        <dbReference type="ChEBI" id="CHEBI:30616"/>
        <dbReference type="ChEBI" id="CHEBI:32551"/>
        <dbReference type="ChEBI" id="CHEBI:33019"/>
        <dbReference type="ChEBI" id="CHEBI:82748"/>
        <dbReference type="ChEBI" id="CHEBI:83665"/>
        <dbReference type="ChEBI" id="CHEBI:456215"/>
        <dbReference type="EC" id="6.3.4.19"/>
    </reaction>
</comment>
<evidence type="ECO:0000259" key="7">
    <source>
        <dbReference type="Pfam" id="PF01171"/>
    </source>
</evidence>
<keyword evidence="2" id="KW-0436">Ligase</keyword>
<protein>
    <recommendedName>
        <fullName evidence="1">tRNA(Ile)-lysidine synthetase</fullName>
        <ecNumber evidence="1">6.3.4.19</ecNumber>
    </recommendedName>
</protein>
<dbReference type="CDD" id="cd01992">
    <property type="entry name" value="TilS_N"/>
    <property type="match status" value="1"/>
</dbReference>
<dbReference type="GO" id="GO:0032267">
    <property type="term" value="F:tRNA(Ile)-lysidine synthase activity"/>
    <property type="evidence" value="ECO:0007669"/>
    <property type="project" value="UniProtKB-EC"/>
</dbReference>
<dbReference type="Pfam" id="PF01171">
    <property type="entry name" value="ATP_bind_3"/>
    <property type="match status" value="1"/>
</dbReference>
<evidence type="ECO:0000256" key="3">
    <source>
        <dbReference type="ARBA" id="ARBA00022694"/>
    </source>
</evidence>
<dbReference type="GO" id="GO:0008033">
    <property type="term" value="P:tRNA processing"/>
    <property type="evidence" value="ECO:0007669"/>
    <property type="project" value="UniProtKB-KW"/>
</dbReference>